<feature type="domain" description="PNPLA" evidence="5">
    <location>
        <begin position="39"/>
        <end position="209"/>
    </location>
</feature>
<dbReference type="RefSeq" id="WP_345574590.1">
    <property type="nucleotide sequence ID" value="NZ_BAABDQ010000041.1"/>
</dbReference>
<dbReference type="Pfam" id="PF01734">
    <property type="entry name" value="Patatin"/>
    <property type="match status" value="1"/>
</dbReference>
<reference evidence="7" key="1">
    <citation type="journal article" date="2019" name="Int. J. Syst. Evol. Microbiol.">
        <title>The Global Catalogue of Microorganisms (GCM) 10K type strain sequencing project: providing services to taxonomists for standard genome sequencing and annotation.</title>
        <authorList>
            <consortium name="The Broad Institute Genomics Platform"/>
            <consortium name="The Broad Institute Genome Sequencing Center for Infectious Disease"/>
            <person name="Wu L."/>
            <person name="Ma J."/>
        </authorList>
    </citation>
    <scope>NUCLEOTIDE SEQUENCE [LARGE SCALE GENOMIC DNA]</scope>
    <source>
        <strain evidence="7">JCM 17326</strain>
    </source>
</reference>
<proteinExistence type="predicted"/>
<accession>A0ABP6ZIY9</accession>
<evidence type="ECO:0000256" key="2">
    <source>
        <dbReference type="ARBA" id="ARBA00022963"/>
    </source>
</evidence>
<feature type="short sequence motif" description="GXSXG" evidence="4">
    <location>
        <begin position="72"/>
        <end position="76"/>
    </location>
</feature>
<comment type="caution">
    <text evidence="4">Lacks conserved residue(s) required for the propagation of feature annotation.</text>
</comment>
<evidence type="ECO:0000313" key="7">
    <source>
        <dbReference type="Proteomes" id="UP001500630"/>
    </source>
</evidence>
<name>A0ABP6ZIY9_9ACTN</name>
<dbReference type="SUPFAM" id="SSF52151">
    <property type="entry name" value="FabD/lysophospholipase-like"/>
    <property type="match status" value="1"/>
</dbReference>
<feature type="active site" description="Nucleophile" evidence="4">
    <location>
        <position position="74"/>
    </location>
</feature>
<gene>
    <name evidence="6" type="ORF">GCM10022419_108730</name>
</gene>
<dbReference type="Proteomes" id="UP001500630">
    <property type="component" value="Unassembled WGS sequence"/>
</dbReference>
<evidence type="ECO:0000256" key="3">
    <source>
        <dbReference type="ARBA" id="ARBA00023098"/>
    </source>
</evidence>
<evidence type="ECO:0000259" key="5">
    <source>
        <dbReference type="PROSITE" id="PS51635"/>
    </source>
</evidence>
<organism evidence="6 7">
    <name type="scientific">Nonomuraea rosea</name>
    <dbReference type="NCBI Taxonomy" id="638574"/>
    <lineage>
        <taxon>Bacteria</taxon>
        <taxon>Bacillati</taxon>
        <taxon>Actinomycetota</taxon>
        <taxon>Actinomycetes</taxon>
        <taxon>Streptosporangiales</taxon>
        <taxon>Streptosporangiaceae</taxon>
        <taxon>Nonomuraea</taxon>
    </lineage>
</organism>
<dbReference type="PANTHER" id="PTHR14226">
    <property type="entry name" value="NEUROPATHY TARGET ESTERASE/SWISS CHEESE D.MELANOGASTER"/>
    <property type="match status" value="1"/>
</dbReference>
<dbReference type="InterPro" id="IPR050301">
    <property type="entry name" value="NTE"/>
</dbReference>
<dbReference type="PROSITE" id="PS51635">
    <property type="entry name" value="PNPLA"/>
    <property type="match status" value="1"/>
</dbReference>
<keyword evidence="2 4" id="KW-0442">Lipid degradation</keyword>
<feature type="short sequence motif" description="GXGXXG" evidence="4">
    <location>
        <begin position="43"/>
        <end position="48"/>
    </location>
</feature>
<dbReference type="InterPro" id="IPR002641">
    <property type="entry name" value="PNPLA_dom"/>
</dbReference>
<protein>
    <submittedName>
        <fullName evidence="6">Patatin family protein</fullName>
    </submittedName>
</protein>
<keyword evidence="3 4" id="KW-0443">Lipid metabolism</keyword>
<keyword evidence="1 4" id="KW-0378">Hydrolase</keyword>
<evidence type="ECO:0000256" key="4">
    <source>
        <dbReference type="PROSITE-ProRule" id="PRU01161"/>
    </source>
</evidence>
<dbReference type="EMBL" id="BAABDQ010000041">
    <property type="protein sequence ID" value="GAA3606126.1"/>
    <property type="molecule type" value="Genomic_DNA"/>
</dbReference>
<evidence type="ECO:0000313" key="6">
    <source>
        <dbReference type="EMBL" id="GAA3606126.1"/>
    </source>
</evidence>
<keyword evidence="7" id="KW-1185">Reference proteome</keyword>
<evidence type="ECO:0000256" key="1">
    <source>
        <dbReference type="ARBA" id="ARBA00022801"/>
    </source>
</evidence>
<comment type="caution">
    <text evidence="6">The sequence shown here is derived from an EMBL/GenBank/DDBJ whole genome shotgun (WGS) entry which is preliminary data.</text>
</comment>
<dbReference type="PANTHER" id="PTHR14226:SF64">
    <property type="entry name" value="PNPLA DOMAIN-CONTAINING PROTEIN"/>
    <property type="match status" value="1"/>
</dbReference>
<dbReference type="Gene3D" id="3.40.1090.10">
    <property type="entry name" value="Cytosolic phospholipase A2 catalytic domain"/>
    <property type="match status" value="1"/>
</dbReference>
<sequence length="346" mass="37189">MQREPMTEPGRHEVLRVLDDRVRRGSRPGERQDDHRVALAIEGGGMRGTVSAGMALALYENGVTHAFDAVYGASAGAITAAWLLSGTPEHLTGWAEPVYAKAMIRPSNLLRGQPMVDVRNLVEYLYREVTRMDFDAVLTNPIEYHPLATDVRTGRSTDLRPYLTGPAELRLALRASAALPFLAGPPIELAGRHYYDAGLAESIPYRTALAQGASHVLVLRSRPAPPAGTGTPAAGPGARPSCGARLIAATVLRHHPEALHRSLFTRGHRSLHDDALLAQYDQAVPPTTRLPADGQIPAVLSVRPGPDTPRIGRLTRNGKPLKAGLEAGHTAVNRLLQPLGRLAAMP</sequence>
<dbReference type="InterPro" id="IPR016035">
    <property type="entry name" value="Acyl_Trfase/lysoPLipase"/>
</dbReference>
<feature type="active site" description="Proton acceptor" evidence="4">
    <location>
        <position position="196"/>
    </location>
</feature>